<evidence type="ECO:0000313" key="2">
    <source>
        <dbReference type="EMBL" id="CAC5399384.1"/>
    </source>
</evidence>
<dbReference type="Proteomes" id="UP000507470">
    <property type="component" value="Unassembled WGS sequence"/>
</dbReference>
<dbReference type="EMBL" id="CACVKT020006003">
    <property type="protein sequence ID" value="CAC5399384.1"/>
    <property type="molecule type" value="Genomic_DNA"/>
</dbReference>
<organism evidence="2 3">
    <name type="scientific">Mytilus coruscus</name>
    <name type="common">Sea mussel</name>
    <dbReference type="NCBI Taxonomy" id="42192"/>
    <lineage>
        <taxon>Eukaryota</taxon>
        <taxon>Metazoa</taxon>
        <taxon>Spiralia</taxon>
        <taxon>Lophotrochozoa</taxon>
        <taxon>Mollusca</taxon>
        <taxon>Bivalvia</taxon>
        <taxon>Autobranchia</taxon>
        <taxon>Pteriomorphia</taxon>
        <taxon>Mytilida</taxon>
        <taxon>Mytiloidea</taxon>
        <taxon>Mytilidae</taxon>
        <taxon>Mytilinae</taxon>
        <taxon>Mytilus</taxon>
    </lineage>
</organism>
<dbReference type="Pfam" id="PF00078">
    <property type="entry name" value="RVT_1"/>
    <property type="match status" value="1"/>
</dbReference>
<evidence type="ECO:0000313" key="3">
    <source>
        <dbReference type="Proteomes" id="UP000507470"/>
    </source>
</evidence>
<dbReference type="OrthoDB" id="10014409at2759"/>
<evidence type="ECO:0000259" key="1">
    <source>
        <dbReference type="PROSITE" id="PS50878"/>
    </source>
</evidence>
<dbReference type="AlphaFoldDB" id="A0A6J8CWL9"/>
<sequence>MWQSIKSKPVNEFQGVRQGGVWSPTAYKVFFINALLKIFEMNGLGAHFSIYCGISTVADDVTLISNNPYEMQAMLNVLSDYANKHRYIISSQKSCTLQYGSKTEHLFTLNGQPLQNSIKATHLGIDHDVNSKYGVKDCVPSRIQTARKTV</sequence>
<dbReference type="PROSITE" id="PS50878">
    <property type="entry name" value="RT_POL"/>
    <property type="match status" value="1"/>
</dbReference>
<name>A0A6J8CWL9_MYTCO</name>
<feature type="domain" description="Reverse transcriptase" evidence="1">
    <location>
        <begin position="1"/>
        <end position="114"/>
    </location>
</feature>
<reference evidence="2 3" key="1">
    <citation type="submission" date="2020-06" db="EMBL/GenBank/DDBJ databases">
        <authorList>
            <person name="Li R."/>
            <person name="Bekaert M."/>
        </authorList>
    </citation>
    <scope>NUCLEOTIDE SEQUENCE [LARGE SCALE GENOMIC DNA]</scope>
    <source>
        <strain evidence="3">wild</strain>
    </source>
</reference>
<accession>A0A6J8CWL9</accession>
<proteinExistence type="predicted"/>
<protein>
    <recommendedName>
        <fullName evidence="1">Reverse transcriptase domain-containing protein</fullName>
    </recommendedName>
</protein>
<dbReference type="InterPro" id="IPR000477">
    <property type="entry name" value="RT_dom"/>
</dbReference>
<gene>
    <name evidence="2" type="ORF">MCOR_33653</name>
</gene>
<keyword evidence="3" id="KW-1185">Reference proteome</keyword>